<evidence type="ECO:0000313" key="2">
    <source>
        <dbReference type="Proteomes" id="UP001281147"/>
    </source>
</evidence>
<protein>
    <submittedName>
        <fullName evidence="1">Uncharacterized protein</fullName>
    </submittedName>
</protein>
<name>A0ACC3MUZ0_9PEZI</name>
<proteinExistence type="predicted"/>
<comment type="caution">
    <text evidence="1">The sequence shown here is derived from an EMBL/GenBank/DDBJ whole genome shotgun (WGS) entry which is preliminary data.</text>
</comment>
<keyword evidence="2" id="KW-1185">Reference proteome</keyword>
<sequence>MGSIYPASFKDLNDDGIGDIPGITSKLDYITSLGVDIVWVCPMFDSPQIDMGYDVSNYEKVYPPYGTVEDMQTLIDEYHSRNMRIILDLVVNHTSDQHEWFKESRSSKSNPKRDWYIWRPAKYNDHGQRVPPNNWRAMFTGSAWTWDEHTQEYYLHLFASEQPDLNWESSECRKAICESAMEFWLRKGVDGFRIDCVNMYSKGDLKDAPITEPERDTQNAGLVWCNGPRMDEYLDEMNAVLSKYDAMSVGECPFTPDTDKVISYVSAANKRLNMVFQFDVVEVGSSHASKFESKPAEDWLLDVQAAVTRTQQLISGTDAWTTAFTENHDWSRSISRFGSDKPEFRVAAGKMLGLMLSTLSGTLFIYQAQELGMVNAPLLWPIEEYKDLDAANYYN</sequence>
<evidence type="ECO:0000313" key="1">
    <source>
        <dbReference type="EMBL" id="KAK3704299.1"/>
    </source>
</evidence>
<reference evidence="1" key="1">
    <citation type="submission" date="2023-07" db="EMBL/GenBank/DDBJ databases">
        <title>Black Yeasts Isolated from many extreme environments.</title>
        <authorList>
            <person name="Coleine C."/>
            <person name="Stajich J.E."/>
            <person name="Selbmann L."/>
        </authorList>
    </citation>
    <scope>NUCLEOTIDE SEQUENCE</scope>
    <source>
        <strain evidence="1">CCFEE 5714</strain>
    </source>
</reference>
<organism evidence="1 2">
    <name type="scientific">Vermiconidia calcicola</name>
    <dbReference type="NCBI Taxonomy" id="1690605"/>
    <lineage>
        <taxon>Eukaryota</taxon>
        <taxon>Fungi</taxon>
        <taxon>Dikarya</taxon>
        <taxon>Ascomycota</taxon>
        <taxon>Pezizomycotina</taxon>
        <taxon>Dothideomycetes</taxon>
        <taxon>Dothideomycetidae</taxon>
        <taxon>Mycosphaerellales</taxon>
        <taxon>Extremaceae</taxon>
        <taxon>Vermiconidia</taxon>
    </lineage>
</organism>
<gene>
    <name evidence="1" type="ORF">LTR37_013973</name>
</gene>
<dbReference type="Proteomes" id="UP001281147">
    <property type="component" value="Unassembled WGS sequence"/>
</dbReference>
<accession>A0ACC3MUZ0</accession>
<dbReference type="EMBL" id="JAUTXU010000141">
    <property type="protein sequence ID" value="KAK3704299.1"/>
    <property type="molecule type" value="Genomic_DNA"/>
</dbReference>